<evidence type="ECO:0000256" key="3">
    <source>
        <dbReference type="ARBA" id="ARBA00023163"/>
    </source>
</evidence>
<keyword evidence="3" id="KW-0804">Transcription</keyword>
<dbReference type="EMBL" id="AONG01000010">
    <property type="protein sequence ID" value="KIQ69220.1"/>
    <property type="molecule type" value="Genomic_DNA"/>
</dbReference>
<dbReference type="SUPFAM" id="SSF54909">
    <property type="entry name" value="Dimeric alpha+beta barrel"/>
    <property type="match status" value="1"/>
</dbReference>
<dbReference type="STRING" id="1123501.Wenmar_02291"/>
<dbReference type="InterPro" id="IPR019887">
    <property type="entry name" value="Tscrpt_reg_AsnC/Lrp_C"/>
</dbReference>
<evidence type="ECO:0000313" key="6">
    <source>
        <dbReference type="EMBL" id="KIQ69220.1"/>
    </source>
</evidence>
<dbReference type="PANTHER" id="PTHR30154">
    <property type="entry name" value="LEUCINE-RESPONSIVE REGULATORY PROTEIN"/>
    <property type="match status" value="1"/>
</dbReference>
<dbReference type="PATRIC" id="fig|1123501.6.peg.2392"/>
<dbReference type="InterPro" id="IPR019888">
    <property type="entry name" value="Tscrpt_reg_AsnC-like"/>
</dbReference>
<dbReference type="RefSeq" id="WP_018303053.1">
    <property type="nucleotide sequence ID" value="NZ_KB902289.1"/>
</dbReference>
<dbReference type="CDD" id="cd00090">
    <property type="entry name" value="HTH_ARSR"/>
    <property type="match status" value="1"/>
</dbReference>
<reference evidence="6 7" key="1">
    <citation type="submission" date="2013-01" db="EMBL/GenBank/DDBJ databases">
        <authorList>
            <person name="Fiebig A."/>
            <person name="Goeker M."/>
            <person name="Klenk H.-P.P."/>
        </authorList>
    </citation>
    <scope>NUCLEOTIDE SEQUENCE [LARGE SCALE GENOMIC DNA]</scope>
    <source>
        <strain evidence="6 7">DSM 24838</strain>
    </source>
</reference>
<evidence type="ECO:0000256" key="4">
    <source>
        <dbReference type="SAM" id="MobiDB-lite"/>
    </source>
</evidence>
<dbReference type="Proteomes" id="UP000035100">
    <property type="component" value="Unassembled WGS sequence"/>
</dbReference>
<dbReference type="eggNOG" id="COG1522">
    <property type="taxonomic scope" value="Bacteria"/>
</dbReference>
<dbReference type="AlphaFoldDB" id="A0A0D0NLT7"/>
<evidence type="ECO:0000256" key="2">
    <source>
        <dbReference type="ARBA" id="ARBA00023125"/>
    </source>
</evidence>
<dbReference type="Pfam" id="PF13412">
    <property type="entry name" value="HTH_24"/>
    <property type="match status" value="1"/>
</dbReference>
<dbReference type="InterPro" id="IPR011991">
    <property type="entry name" value="ArsR-like_HTH"/>
</dbReference>
<dbReference type="GO" id="GO:0005829">
    <property type="term" value="C:cytosol"/>
    <property type="evidence" value="ECO:0007669"/>
    <property type="project" value="TreeGrafter"/>
</dbReference>
<accession>A0A0D0NLT7</accession>
<keyword evidence="1" id="KW-0805">Transcription regulation</keyword>
<dbReference type="SUPFAM" id="SSF46785">
    <property type="entry name" value="Winged helix' DNA-binding domain"/>
    <property type="match status" value="1"/>
</dbReference>
<keyword evidence="2" id="KW-0238">DNA-binding</keyword>
<dbReference type="PROSITE" id="PS50956">
    <property type="entry name" value="HTH_ASNC_2"/>
    <property type="match status" value="1"/>
</dbReference>
<name>A0A0D0NLT7_9RHOB</name>
<dbReference type="GO" id="GO:0006355">
    <property type="term" value="P:regulation of DNA-templated transcription"/>
    <property type="evidence" value="ECO:0007669"/>
    <property type="project" value="UniProtKB-ARBA"/>
</dbReference>
<dbReference type="PRINTS" id="PR00033">
    <property type="entry name" value="HTHASNC"/>
</dbReference>
<dbReference type="GO" id="GO:0043200">
    <property type="term" value="P:response to amino acid"/>
    <property type="evidence" value="ECO:0007669"/>
    <property type="project" value="TreeGrafter"/>
</dbReference>
<gene>
    <name evidence="6" type="ORF">Wenmar_02291</name>
</gene>
<dbReference type="InterPro" id="IPR000485">
    <property type="entry name" value="AsnC-type_HTH_dom"/>
</dbReference>
<dbReference type="Gene3D" id="3.30.70.920">
    <property type="match status" value="1"/>
</dbReference>
<keyword evidence="7" id="KW-1185">Reference proteome</keyword>
<evidence type="ECO:0000259" key="5">
    <source>
        <dbReference type="PROSITE" id="PS50956"/>
    </source>
</evidence>
<organism evidence="6 7">
    <name type="scientific">Wenxinia marina DSM 24838</name>
    <dbReference type="NCBI Taxonomy" id="1123501"/>
    <lineage>
        <taxon>Bacteria</taxon>
        <taxon>Pseudomonadati</taxon>
        <taxon>Pseudomonadota</taxon>
        <taxon>Alphaproteobacteria</taxon>
        <taxon>Rhodobacterales</taxon>
        <taxon>Roseobacteraceae</taxon>
        <taxon>Wenxinia</taxon>
    </lineage>
</organism>
<dbReference type="Gene3D" id="1.10.10.10">
    <property type="entry name" value="Winged helix-like DNA-binding domain superfamily/Winged helix DNA-binding domain"/>
    <property type="match status" value="1"/>
</dbReference>
<feature type="region of interest" description="Disordered" evidence="4">
    <location>
        <begin position="147"/>
        <end position="177"/>
    </location>
</feature>
<dbReference type="SMART" id="SM00344">
    <property type="entry name" value="HTH_ASNC"/>
    <property type="match status" value="1"/>
</dbReference>
<dbReference type="OrthoDB" id="9813313at2"/>
<dbReference type="InterPro" id="IPR011008">
    <property type="entry name" value="Dimeric_a/b-barrel"/>
</dbReference>
<proteinExistence type="predicted"/>
<dbReference type="InterPro" id="IPR036390">
    <property type="entry name" value="WH_DNA-bd_sf"/>
</dbReference>
<protein>
    <submittedName>
        <fullName evidence="6">Transcriptional regulator, AsnC family</fullName>
    </submittedName>
</protein>
<dbReference type="GO" id="GO:0043565">
    <property type="term" value="F:sequence-specific DNA binding"/>
    <property type="evidence" value="ECO:0007669"/>
    <property type="project" value="InterPro"/>
</dbReference>
<evidence type="ECO:0000313" key="7">
    <source>
        <dbReference type="Proteomes" id="UP000035100"/>
    </source>
</evidence>
<dbReference type="Pfam" id="PF01037">
    <property type="entry name" value="AsnC_trans_reg"/>
    <property type="match status" value="1"/>
</dbReference>
<evidence type="ECO:0000256" key="1">
    <source>
        <dbReference type="ARBA" id="ARBA00023015"/>
    </source>
</evidence>
<dbReference type="InterPro" id="IPR019885">
    <property type="entry name" value="Tscrpt_reg_HTH_AsnC-type_CS"/>
</dbReference>
<dbReference type="PANTHER" id="PTHR30154:SF34">
    <property type="entry name" value="TRANSCRIPTIONAL REGULATOR AZLB"/>
    <property type="match status" value="1"/>
</dbReference>
<comment type="caution">
    <text evidence="6">The sequence shown here is derived from an EMBL/GenBank/DDBJ whole genome shotgun (WGS) entry which is preliminary data.</text>
</comment>
<sequence length="177" mass="19482">MIELDETDRALLAALARDARLSAAALGRRLGLSQPAAWRRVRRLEEAGVIAGRRLELDAARLGFGVTVFLGIKLAAKGRASLEDFERAVTAIREVQRVEHMLGLYDYRLRVVARDLADFERVLRRRIMTLPGVGQVEANVMLSEERRPGPIRGTACDPAGDRGERARTTGGQAHGSE</sequence>
<dbReference type="PROSITE" id="PS00519">
    <property type="entry name" value="HTH_ASNC_1"/>
    <property type="match status" value="1"/>
</dbReference>
<feature type="domain" description="HTH asnC-type" evidence="5">
    <location>
        <begin position="4"/>
        <end position="65"/>
    </location>
</feature>
<dbReference type="InterPro" id="IPR036388">
    <property type="entry name" value="WH-like_DNA-bd_sf"/>
</dbReference>